<protein>
    <submittedName>
        <fullName evidence="1">DUF488 domain-containing protein</fullName>
    </submittedName>
</protein>
<dbReference type="AlphaFoldDB" id="A0A518RC13"/>
<dbReference type="Pfam" id="PF04343">
    <property type="entry name" value="DUF488"/>
    <property type="match status" value="1"/>
</dbReference>
<dbReference type="PANTHER" id="PTHR39337:SF1">
    <property type="entry name" value="BLR5642 PROTEIN"/>
    <property type="match status" value="1"/>
</dbReference>
<dbReference type="RefSeq" id="WP_145844709.1">
    <property type="nucleotide sequence ID" value="NZ_CP042239.1"/>
</dbReference>
<reference evidence="1 2" key="1">
    <citation type="submission" date="2019-07" db="EMBL/GenBank/DDBJ databases">
        <title>Sphingomonas alkalisoli sp. nov., isolated from rhizosphere soil of Suaedae salsa.</title>
        <authorList>
            <person name="Zhang H."/>
            <person name="Xu L."/>
            <person name="Zhang J.-X."/>
            <person name="Sun J.-Q."/>
        </authorList>
    </citation>
    <scope>NUCLEOTIDE SEQUENCE [LARGE SCALE GENOMIC DNA]</scope>
    <source>
        <strain evidence="1 2">XS-10</strain>
    </source>
</reference>
<dbReference type="OrthoDB" id="9810084at2"/>
<organism evidence="1 2">
    <name type="scientific">Sphingomonas suaedae</name>
    <dbReference type="NCBI Taxonomy" id="2599297"/>
    <lineage>
        <taxon>Bacteria</taxon>
        <taxon>Pseudomonadati</taxon>
        <taxon>Pseudomonadota</taxon>
        <taxon>Alphaproteobacteria</taxon>
        <taxon>Sphingomonadales</taxon>
        <taxon>Sphingomonadaceae</taxon>
        <taxon>Sphingomonas</taxon>
    </lineage>
</organism>
<evidence type="ECO:0000313" key="2">
    <source>
        <dbReference type="Proteomes" id="UP000318055"/>
    </source>
</evidence>
<dbReference type="EMBL" id="CP042239">
    <property type="protein sequence ID" value="QDX24993.1"/>
    <property type="molecule type" value="Genomic_DNA"/>
</dbReference>
<dbReference type="PIRSF" id="PIRSF024492">
    <property type="entry name" value="UCP024492"/>
    <property type="match status" value="1"/>
</dbReference>
<proteinExistence type="predicted"/>
<dbReference type="InterPro" id="IPR014519">
    <property type="entry name" value="UCP024492"/>
</dbReference>
<accession>A0A518RC13</accession>
<dbReference type="InterPro" id="IPR007438">
    <property type="entry name" value="DUF488"/>
</dbReference>
<dbReference type="PANTHER" id="PTHR39337">
    <property type="entry name" value="BLR5642 PROTEIN"/>
    <property type="match status" value="1"/>
</dbReference>
<gene>
    <name evidence="1" type="ORF">FPZ54_02400</name>
</gene>
<name>A0A518RC13_9SPHN</name>
<dbReference type="KEGG" id="ssua:FPZ54_02400"/>
<keyword evidence="2" id="KW-1185">Reference proteome</keyword>
<evidence type="ECO:0000313" key="1">
    <source>
        <dbReference type="EMBL" id="QDX24993.1"/>
    </source>
</evidence>
<sequence length="150" mass="16047">MKVFTIGYEGATLDSFLGALERAGVRQVIDVRQLPLSRRPGFSKTPLAAALAERGIGYVHLRALGTPKPGRDAAKKGDRATLEAVYAGQLELPEVQAAAARMRDLIAEKPSALLCFEREPGMCHRTLLLDAEGEGVEVVDLFADSLDGSA</sequence>
<dbReference type="Proteomes" id="UP000318055">
    <property type="component" value="Chromosome"/>
</dbReference>